<name>A0ABT7UI22_9FIRM</name>
<dbReference type="RefSeq" id="WP_289527622.1">
    <property type="nucleotide sequence ID" value="NZ_JAUDCK010000015.1"/>
</dbReference>
<sequence>MGTFINIVDKSRGIPKEKQEEFKERLITLFRQGGMMEQQIQSLFGKKIITINPVKYDKYQNIDFIYNYFEDSLWENSGFNGKTGRVYSRKVGWSFFNFVMESAYVLESLYSDGDFVILENGDPLINEERDCIAWINSLFNENYAWKNWDFIKVWNLIKSDENDYDTYLKRYRGFGYEYDPFVPWLEMRALKYGINNMREDVDEENQEFVDRLIFFSQKNKEAVQSFKDNSTETEKQQIQRLIHMINHFINHHDEDYPKEKSLFNFVVSLIWMDSPHLALLSISEVYGIDFFEIYQLLDHYDSVIISGMKDMMCSVSARELSDFFDIYPENMIYFWKESQFNSIPSHLKDWFLQLKEMYDHYMQNTIDIENPLSWIMDMLVYAENNYYQIYVFSDFFEESIENINDQRYLILWKIFEDMIYNEKFYKIGEVIFESENKEYLNNDWTLMSKDKKWNSARLKLRGYLGLIANKELRRKVFGF</sequence>
<proteinExistence type="predicted"/>
<comment type="caution">
    <text evidence="1">The sequence shown here is derived from an EMBL/GenBank/DDBJ whole genome shotgun (WGS) entry which is preliminary data.</text>
</comment>
<accession>A0ABT7UI22</accession>
<evidence type="ECO:0000313" key="1">
    <source>
        <dbReference type="EMBL" id="MDM8195798.1"/>
    </source>
</evidence>
<dbReference type="Proteomes" id="UP001529275">
    <property type="component" value="Unassembled WGS sequence"/>
</dbReference>
<evidence type="ECO:0000313" key="2">
    <source>
        <dbReference type="Proteomes" id="UP001529275"/>
    </source>
</evidence>
<keyword evidence="2" id="KW-1185">Reference proteome</keyword>
<dbReference type="EMBL" id="JAUDCK010000015">
    <property type="protein sequence ID" value="MDM8195798.1"/>
    <property type="molecule type" value="Genomic_DNA"/>
</dbReference>
<reference evidence="1 2" key="2">
    <citation type="submission" date="2023-06" db="EMBL/GenBank/DDBJ databases">
        <authorList>
            <person name="Zeman M."/>
            <person name="Kubasova T."/>
            <person name="Jahodarova E."/>
            <person name="Nykrynova M."/>
            <person name="Rychlik I."/>
        </authorList>
    </citation>
    <scope>NUCLEOTIDE SEQUENCE [LARGE SCALE GENOMIC DNA]</scope>
    <source>
        <strain evidence="1 2">ET341</strain>
    </source>
</reference>
<organism evidence="1 2">
    <name type="scientific">Massilimicrobiota timonensis</name>
    <dbReference type="NCBI Taxonomy" id="1776392"/>
    <lineage>
        <taxon>Bacteria</taxon>
        <taxon>Bacillati</taxon>
        <taxon>Bacillota</taxon>
        <taxon>Erysipelotrichia</taxon>
        <taxon>Erysipelotrichales</taxon>
        <taxon>Erysipelotrichaceae</taxon>
        <taxon>Massilimicrobiota</taxon>
    </lineage>
</organism>
<protein>
    <submittedName>
        <fullName evidence="1">Uncharacterized protein</fullName>
    </submittedName>
</protein>
<reference evidence="2" key="1">
    <citation type="submission" date="2023-06" db="EMBL/GenBank/DDBJ databases">
        <title>Identification and characterization of horizontal gene transfer across gut microbiota members of farm animals based on homology search.</title>
        <authorList>
            <person name="Zeman M."/>
            <person name="Kubasova T."/>
            <person name="Jahodarova E."/>
            <person name="Nykrynova M."/>
            <person name="Rychlik I."/>
        </authorList>
    </citation>
    <scope>NUCLEOTIDE SEQUENCE [LARGE SCALE GENOMIC DNA]</scope>
    <source>
        <strain evidence="2">ET341</strain>
    </source>
</reference>
<gene>
    <name evidence="1" type="ORF">QUV98_05645</name>
</gene>